<dbReference type="AlphaFoldDB" id="A0A2P7TWT2"/>
<comment type="caution">
    <text evidence="1">The sequence shown here is derived from an EMBL/GenBank/DDBJ whole genome shotgun (WGS) entry which is preliminary data.</text>
</comment>
<name>A0A2P7TWT2_9NEIS</name>
<keyword evidence="2" id="KW-1185">Reference proteome</keyword>
<gene>
    <name evidence="1" type="ORF">C7N83_13815</name>
</gene>
<reference evidence="1 2" key="1">
    <citation type="submission" date="2018-03" db="EMBL/GenBank/DDBJ databases">
        <title>Neisseria weixii sp. nov., isolated from the intestinal contents of Tibetan Plateau pika (Ochotona curzoniae) in Yushu, Qinghai Province, China.</title>
        <authorList>
            <person name="Gui Z."/>
        </authorList>
    </citation>
    <scope>NUCLEOTIDE SEQUENCE [LARGE SCALE GENOMIC DNA]</scope>
    <source>
        <strain evidence="1 2">ATCC 51483</strain>
    </source>
</reference>
<feature type="non-terminal residue" evidence="1">
    <location>
        <position position="1"/>
    </location>
</feature>
<organism evidence="1 2">
    <name type="scientific">Neisseria iguanae</name>
    <dbReference type="NCBI Taxonomy" id="90242"/>
    <lineage>
        <taxon>Bacteria</taxon>
        <taxon>Pseudomonadati</taxon>
        <taxon>Pseudomonadota</taxon>
        <taxon>Betaproteobacteria</taxon>
        <taxon>Neisseriales</taxon>
        <taxon>Neisseriaceae</taxon>
        <taxon>Neisseria</taxon>
    </lineage>
</organism>
<sequence>FKPLILAQGFHLLPNLLPVVSLYQGHLENTAKTDKTPSAIVYPPATADCFTGKVLVTGHHT</sequence>
<protein>
    <submittedName>
        <fullName evidence="1">Uncharacterized protein</fullName>
    </submittedName>
</protein>
<evidence type="ECO:0000313" key="1">
    <source>
        <dbReference type="EMBL" id="PSJ79180.1"/>
    </source>
</evidence>
<proteinExistence type="predicted"/>
<dbReference type="RefSeq" id="WP_211296678.1">
    <property type="nucleotide sequence ID" value="NZ_PXYY01000175.1"/>
</dbReference>
<dbReference type="Proteomes" id="UP000241868">
    <property type="component" value="Unassembled WGS sequence"/>
</dbReference>
<evidence type="ECO:0000313" key="2">
    <source>
        <dbReference type="Proteomes" id="UP000241868"/>
    </source>
</evidence>
<accession>A0A2P7TWT2</accession>
<dbReference type="EMBL" id="PXYY01000175">
    <property type="protein sequence ID" value="PSJ79180.1"/>
    <property type="molecule type" value="Genomic_DNA"/>
</dbReference>